<reference evidence="2 3" key="1">
    <citation type="submission" date="2019-01" db="EMBL/GenBank/DDBJ databases">
        <title>High-quality-draft genome sequences of five non-tuberculosis mycobacteriaceae isolated from a nosocomial environment.</title>
        <authorList>
            <person name="Tiago I."/>
            <person name="Alarico S."/>
            <person name="Pereira S.G."/>
            <person name="Coelho C."/>
            <person name="Maranha A."/>
            <person name="Empadinhas N."/>
        </authorList>
    </citation>
    <scope>NUCLEOTIDE SEQUENCE [LARGE SCALE GENOMIC DNA]</scope>
    <source>
        <strain evidence="2 3">24AIII</strain>
    </source>
</reference>
<protein>
    <submittedName>
        <fullName evidence="2">Uncharacterized protein</fullName>
    </submittedName>
</protein>
<dbReference type="PANTHER" id="PTHR42305:SF1">
    <property type="entry name" value="MEMBRANE PROTEIN RV1733C-RELATED"/>
    <property type="match status" value="1"/>
</dbReference>
<evidence type="ECO:0000313" key="3">
    <source>
        <dbReference type="Proteomes" id="UP000294929"/>
    </source>
</evidence>
<dbReference type="AlphaFoldDB" id="A0A4R5WAK2"/>
<dbReference type="EMBL" id="SDLO01000021">
    <property type="protein sequence ID" value="TDK86011.1"/>
    <property type="molecule type" value="Genomic_DNA"/>
</dbReference>
<keyword evidence="1" id="KW-0812">Transmembrane</keyword>
<evidence type="ECO:0000256" key="1">
    <source>
        <dbReference type="SAM" id="Phobius"/>
    </source>
</evidence>
<organism evidence="2 3">
    <name type="scientific">Mycolicibacterium mucogenicum</name>
    <name type="common">Mycobacterium mucogenicum</name>
    <dbReference type="NCBI Taxonomy" id="56689"/>
    <lineage>
        <taxon>Bacteria</taxon>
        <taxon>Bacillati</taxon>
        <taxon>Actinomycetota</taxon>
        <taxon>Actinomycetes</taxon>
        <taxon>Mycobacteriales</taxon>
        <taxon>Mycobacteriaceae</taxon>
        <taxon>Mycolicibacterium</taxon>
    </lineage>
</organism>
<accession>A0A4R5WAK2</accession>
<gene>
    <name evidence="2" type="ORF">EUA03_21190</name>
</gene>
<keyword evidence="1" id="KW-0472">Membrane</keyword>
<feature type="transmembrane region" description="Helical" evidence="1">
    <location>
        <begin position="51"/>
        <end position="75"/>
    </location>
</feature>
<keyword evidence="1" id="KW-1133">Transmembrane helix</keyword>
<sequence length="217" mass="23175">MIVPRPHDRPVGTAAEADEVLETFRIGLPRWPVFEAFRRNPLLRASDRIEAAAMAVAVIVSLLAISVACALGTAVHDAQRATYAQQHHSRQPVTATITDDPAAHKISRTNTVTMTARWSAAGAEHTGAVTTHTAAKPGDHVTIWVDNTGALTDEPTPASRAEIDAVTAALFAWTAVTTTAALLLGAVRVLCNRIRAIGWQNGIDALISHEGHKPRQP</sequence>
<evidence type="ECO:0000313" key="2">
    <source>
        <dbReference type="EMBL" id="TDK86011.1"/>
    </source>
</evidence>
<name>A0A4R5WAK2_MYCMU</name>
<dbReference type="InterPro" id="IPR039708">
    <property type="entry name" value="MT1774/Rv1733c-like"/>
</dbReference>
<feature type="transmembrane region" description="Helical" evidence="1">
    <location>
        <begin position="170"/>
        <end position="191"/>
    </location>
</feature>
<dbReference type="PANTHER" id="PTHR42305">
    <property type="entry name" value="MEMBRANE PROTEIN RV1733C-RELATED"/>
    <property type="match status" value="1"/>
</dbReference>
<dbReference type="Proteomes" id="UP000294929">
    <property type="component" value="Unassembled WGS sequence"/>
</dbReference>
<dbReference type="RefSeq" id="WP_133427828.1">
    <property type="nucleotide sequence ID" value="NZ_JAPMJT010000003.1"/>
</dbReference>
<comment type="caution">
    <text evidence="2">The sequence shown here is derived from an EMBL/GenBank/DDBJ whole genome shotgun (WGS) entry which is preliminary data.</text>
</comment>
<proteinExistence type="predicted"/>